<dbReference type="EMBL" id="WWCW01000095">
    <property type="protein sequence ID" value="MYM89949.1"/>
    <property type="molecule type" value="Genomic_DNA"/>
</dbReference>
<dbReference type="PROSITE" id="PS50943">
    <property type="entry name" value="HTH_CROC1"/>
    <property type="match status" value="1"/>
</dbReference>
<dbReference type="InterPro" id="IPR010982">
    <property type="entry name" value="Lambda_DNA-bd_dom_sf"/>
</dbReference>
<evidence type="ECO:0000313" key="3">
    <source>
        <dbReference type="Proteomes" id="UP000470302"/>
    </source>
</evidence>
<dbReference type="Proteomes" id="UP000470302">
    <property type="component" value="Unassembled WGS sequence"/>
</dbReference>
<dbReference type="AlphaFoldDB" id="A0A845GAY1"/>
<dbReference type="RefSeq" id="WP_161098800.1">
    <property type="nucleotide sequence ID" value="NZ_WWCW01000095.1"/>
</dbReference>
<evidence type="ECO:0000259" key="1">
    <source>
        <dbReference type="PROSITE" id="PS50943"/>
    </source>
</evidence>
<sequence length="47" mass="5185">MRNDIESRLAQRLAALREERALSLDELAAASGISRATLSRLERGETS</sequence>
<reference evidence="2 3" key="1">
    <citation type="submission" date="2020-01" db="EMBL/GenBank/DDBJ databases">
        <title>Novel species isolated from a subtropical stream in China.</title>
        <authorList>
            <person name="Lu H."/>
        </authorList>
    </citation>
    <scope>NUCLEOTIDE SEQUENCE [LARGE SCALE GENOMIC DNA]</scope>
    <source>
        <strain evidence="2 3">FT82W</strain>
    </source>
</reference>
<accession>A0A845GAY1</accession>
<dbReference type="CDD" id="cd00093">
    <property type="entry name" value="HTH_XRE"/>
    <property type="match status" value="1"/>
</dbReference>
<feature type="domain" description="HTH cro/C1-type" evidence="1">
    <location>
        <begin position="13"/>
        <end position="47"/>
    </location>
</feature>
<dbReference type="Pfam" id="PF01381">
    <property type="entry name" value="HTH_3"/>
    <property type="match status" value="1"/>
</dbReference>
<dbReference type="SUPFAM" id="SSF47413">
    <property type="entry name" value="lambda repressor-like DNA-binding domains"/>
    <property type="match status" value="1"/>
</dbReference>
<organism evidence="2 3">
    <name type="scientific">Duganella vulcania</name>
    <dbReference type="NCBI Taxonomy" id="2692166"/>
    <lineage>
        <taxon>Bacteria</taxon>
        <taxon>Pseudomonadati</taxon>
        <taxon>Pseudomonadota</taxon>
        <taxon>Betaproteobacteria</taxon>
        <taxon>Burkholderiales</taxon>
        <taxon>Oxalobacteraceae</taxon>
        <taxon>Telluria group</taxon>
        <taxon>Duganella</taxon>
    </lineage>
</organism>
<comment type="caution">
    <text evidence="2">The sequence shown here is derived from an EMBL/GenBank/DDBJ whole genome shotgun (WGS) entry which is preliminary data.</text>
</comment>
<protein>
    <submittedName>
        <fullName evidence="2">Helix-turn-helix domain-containing protein</fullName>
    </submittedName>
</protein>
<gene>
    <name evidence="2" type="ORF">GTP91_22610</name>
</gene>
<evidence type="ECO:0000313" key="2">
    <source>
        <dbReference type="EMBL" id="MYM89949.1"/>
    </source>
</evidence>
<dbReference type="InterPro" id="IPR001387">
    <property type="entry name" value="Cro/C1-type_HTH"/>
</dbReference>
<name>A0A845GAY1_9BURK</name>
<proteinExistence type="predicted"/>
<dbReference type="Gene3D" id="1.10.260.40">
    <property type="entry name" value="lambda repressor-like DNA-binding domains"/>
    <property type="match status" value="1"/>
</dbReference>
<dbReference type="GO" id="GO:0003677">
    <property type="term" value="F:DNA binding"/>
    <property type="evidence" value="ECO:0007669"/>
    <property type="project" value="InterPro"/>
</dbReference>
<feature type="non-terminal residue" evidence="2">
    <location>
        <position position="47"/>
    </location>
</feature>